<dbReference type="InterPro" id="IPR036857">
    <property type="entry name" value="Thyroglobulin_1_sf"/>
</dbReference>
<protein>
    <recommendedName>
        <fullName evidence="4">Thyroglobulin type-1 domain-containing protein</fullName>
    </recommendedName>
</protein>
<dbReference type="CDD" id="cd00191">
    <property type="entry name" value="TY"/>
    <property type="match status" value="1"/>
</dbReference>
<dbReference type="Gene3D" id="4.10.800.10">
    <property type="entry name" value="Thyroglobulin type-1"/>
    <property type="match status" value="1"/>
</dbReference>
<comment type="caution">
    <text evidence="2">Lacks conserved residue(s) required for the propagation of feature annotation.</text>
</comment>
<dbReference type="SMART" id="SM00211">
    <property type="entry name" value="TY"/>
    <property type="match status" value="1"/>
</dbReference>
<evidence type="ECO:0000313" key="5">
    <source>
        <dbReference type="Ensembl" id="ENSSPAP00000028424.1"/>
    </source>
</evidence>
<dbReference type="SUPFAM" id="SSF57610">
    <property type="entry name" value="Thyroglobulin type-1 domain"/>
    <property type="match status" value="1"/>
</dbReference>
<evidence type="ECO:0000256" key="2">
    <source>
        <dbReference type="PROSITE-ProRule" id="PRU00500"/>
    </source>
</evidence>
<evidence type="ECO:0000256" key="1">
    <source>
        <dbReference type="ARBA" id="ARBA00023157"/>
    </source>
</evidence>
<dbReference type="PROSITE" id="PS00484">
    <property type="entry name" value="THYROGLOBULIN_1_1"/>
    <property type="match status" value="1"/>
</dbReference>
<organism evidence="5">
    <name type="scientific">Stegastes partitus</name>
    <name type="common">bicolor damselfish</name>
    <dbReference type="NCBI Taxonomy" id="144197"/>
    <lineage>
        <taxon>Eukaryota</taxon>
        <taxon>Metazoa</taxon>
        <taxon>Chordata</taxon>
        <taxon>Craniata</taxon>
        <taxon>Vertebrata</taxon>
        <taxon>Euteleostomi</taxon>
        <taxon>Actinopterygii</taxon>
        <taxon>Neopterygii</taxon>
        <taxon>Teleostei</taxon>
        <taxon>Neoteleostei</taxon>
        <taxon>Acanthomorphata</taxon>
        <taxon>Ovalentaria</taxon>
        <taxon>Pomacentridae</taxon>
        <taxon>Stegastes</taxon>
    </lineage>
</organism>
<dbReference type="GeneTree" id="ENSGT01040000241962"/>
<evidence type="ECO:0000259" key="4">
    <source>
        <dbReference type="PROSITE" id="PS51162"/>
    </source>
</evidence>
<proteinExistence type="predicted"/>
<dbReference type="PROSITE" id="PS51162">
    <property type="entry name" value="THYROGLOBULIN_1_2"/>
    <property type="match status" value="1"/>
</dbReference>
<evidence type="ECO:0000256" key="3">
    <source>
        <dbReference type="SAM" id="SignalP"/>
    </source>
</evidence>
<sequence>PPRLLLLLLLLSVAGSRTAGHRPRCPTRCERARMTALKVRSNLAAGAEIHIPACSEGGDFLPLQCVGSQCFCVDAEGKTMIAGPTGGAVTCKMFSRLT</sequence>
<dbReference type="Pfam" id="PF00086">
    <property type="entry name" value="Thyroglobulin_1"/>
    <property type="match status" value="1"/>
</dbReference>
<dbReference type="STRING" id="144197.ENSSPAP00000028424"/>
<accession>A0A3B5BE43</accession>
<feature type="signal peptide" evidence="3">
    <location>
        <begin position="1"/>
        <end position="20"/>
    </location>
</feature>
<dbReference type="AlphaFoldDB" id="A0A3B5BE43"/>
<reference evidence="5" key="1">
    <citation type="submission" date="2023-09" db="UniProtKB">
        <authorList>
            <consortium name="Ensembl"/>
        </authorList>
    </citation>
    <scope>IDENTIFICATION</scope>
</reference>
<feature type="chain" id="PRO_5017356696" description="Thyroglobulin type-1 domain-containing protein" evidence="3">
    <location>
        <begin position="21"/>
        <end position="98"/>
    </location>
</feature>
<name>A0A3B5BE43_9TELE</name>
<keyword evidence="1" id="KW-1015">Disulfide bond</keyword>
<feature type="domain" description="Thyroglobulin type-1" evidence="4">
    <location>
        <begin position="26"/>
        <end position="91"/>
    </location>
</feature>
<dbReference type="Ensembl" id="ENSSPAT00000028885.1">
    <property type="protein sequence ID" value="ENSSPAP00000028424.1"/>
    <property type="gene ID" value="ENSSPAG00000021400.1"/>
</dbReference>
<dbReference type="InterPro" id="IPR000716">
    <property type="entry name" value="Thyroglobulin_1"/>
</dbReference>
<keyword evidence="3" id="KW-0732">Signal</keyword>